<comment type="caution">
    <text evidence="2">The sequence shown here is derived from an EMBL/GenBank/DDBJ whole genome shotgun (WGS) entry which is preliminary data.</text>
</comment>
<dbReference type="EMBL" id="JADWDJ010000015">
    <property type="protein sequence ID" value="KAG5269038.1"/>
    <property type="molecule type" value="Genomic_DNA"/>
</dbReference>
<sequence>MVTRLLTVKDAVCQISNDMGWDSLLTSEWQKLSSLHDLLLPFAEHTKTLQSDTTSMSLVVPALFDLLSHLADFAENTRYRDPATLAEKMRSNLNLRFACLLDSNDEKFSPLAAAACFVNPTVCEILVNIDVADGNIQELLKQAEDYVVKCTSPHTRQEDSGLQESEDDEVVEEPEAAPSSKQPVFRFLSKCRTTRPKQKTSTTSIRQQIIKYKEELSHPITEDTGTDFW</sequence>
<dbReference type="AlphaFoldDB" id="A0AAV6G1V1"/>
<reference evidence="2" key="1">
    <citation type="submission" date="2020-10" db="EMBL/GenBank/DDBJ databases">
        <title>Chromosome-scale genome assembly of the Allis shad, Alosa alosa.</title>
        <authorList>
            <person name="Margot Z."/>
            <person name="Christophe K."/>
            <person name="Cabau C."/>
            <person name="Louis A."/>
            <person name="Berthelot C."/>
            <person name="Parey E."/>
            <person name="Roest Crollius H."/>
            <person name="Montfort J."/>
            <person name="Robinson-Rechavi M."/>
            <person name="Bucao C."/>
            <person name="Bouchez O."/>
            <person name="Gislard M."/>
            <person name="Lluch J."/>
            <person name="Milhes M."/>
            <person name="Lampietro C."/>
            <person name="Lopez Roques C."/>
            <person name="Donnadieu C."/>
            <person name="Braasch I."/>
            <person name="Desvignes T."/>
            <person name="Postlethwait J."/>
            <person name="Bobe J."/>
            <person name="Guiguen Y."/>
        </authorList>
    </citation>
    <scope>NUCLEOTIDE SEQUENCE</scope>
    <source>
        <strain evidence="2">M-15738</strain>
        <tissue evidence="2">Blood</tissue>
    </source>
</reference>
<dbReference type="Proteomes" id="UP000823561">
    <property type="component" value="Chromosome 15"/>
</dbReference>
<proteinExistence type="predicted"/>
<keyword evidence="3" id="KW-1185">Reference proteome</keyword>
<feature type="region of interest" description="Disordered" evidence="1">
    <location>
        <begin position="152"/>
        <end position="181"/>
    </location>
</feature>
<evidence type="ECO:0000313" key="2">
    <source>
        <dbReference type="EMBL" id="KAG5269038.1"/>
    </source>
</evidence>
<feature type="compositionally biased region" description="Acidic residues" evidence="1">
    <location>
        <begin position="164"/>
        <end position="175"/>
    </location>
</feature>
<dbReference type="InterPro" id="IPR012337">
    <property type="entry name" value="RNaseH-like_sf"/>
</dbReference>
<organism evidence="2 3">
    <name type="scientific">Alosa alosa</name>
    <name type="common">allis shad</name>
    <dbReference type="NCBI Taxonomy" id="278164"/>
    <lineage>
        <taxon>Eukaryota</taxon>
        <taxon>Metazoa</taxon>
        <taxon>Chordata</taxon>
        <taxon>Craniata</taxon>
        <taxon>Vertebrata</taxon>
        <taxon>Euteleostomi</taxon>
        <taxon>Actinopterygii</taxon>
        <taxon>Neopterygii</taxon>
        <taxon>Teleostei</taxon>
        <taxon>Clupei</taxon>
        <taxon>Clupeiformes</taxon>
        <taxon>Clupeoidei</taxon>
        <taxon>Clupeidae</taxon>
        <taxon>Alosa</taxon>
    </lineage>
</organism>
<protein>
    <submittedName>
        <fullName evidence="2">Uncharacterized protein</fullName>
    </submittedName>
</protein>
<feature type="non-terminal residue" evidence="2">
    <location>
        <position position="229"/>
    </location>
</feature>
<name>A0AAV6G1V1_9TELE</name>
<dbReference type="SUPFAM" id="SSF53098">
    <property type="entry name" value="Ribonuclease H-like"/>
    <property type="match status" value="1"/>
</dbReference>
<evidence type="ECO:0000256" key="1">
    <source>
        <dbReference type="SAM" id="MobiDB-lite"/>
    </source>
</evidence>
<gene>
    <name evidence="2" type="ORF">AALO_G00197590</name>
</gene>
<evidence type="ECO:0000313" key="3">
    <source>
        <dbReference type="Proteomes" id="UP000823561"/>
    </source>
</evidence>
<accession>A0AAV6G1V1</accession>